<name>A0A1G9K6H8_9BACT</name>
<evidence type="ECO:0000313" key="1">
    <source>
        <dbReference type="EMBL" id="SDL45136.1"/>
    </source>
</evidence>
<sequence length="84" mass="9834">MNMMTPKSEILIQEKQAFKRLILYMEIETNKLKSKVDLADNREMMAESLNFMANYLEEVIGKADEIRDLILENNARLKAPQDRS</sequence>
<dbReference type="AlphaFoldDB" id="A0A1G9K6H8"/>
<reference evidence="1 2" key="1">
    <citation type="submission" date="2016-10" db="EMBL/GenBank/DDBJ databases">
        <authorList>
            <person name="de Groot N.N."/>
        </authorList>
    </citation>
    <scope>NUCLEOTIDE SEQUENCE [LARGE SCALE GENOMIC DNA]</scope>
    <source>
        <strain evidence="1 2">DSM 25186</strain>
    </source>
</reference>
<evidence type="ECO:0000313" key="2">
    <source>
        <dbReference type="Proteomes" id="UP000198510"/>
    </source>
</evidence>
<proteinExistence type="predicted"/>
<protein>
    <submittedName>
        <fullName evidence="1">Uncharacterized protein</fullName>
    </submittedName>
</protein>
<organism evidence="1 2">
    <name type="scientific">Catalinimonas alkaloidigena</name>
    <dbReference type="NCBI Taxonomy" id="1075417"/>
    <lineage>
        <taxon>Bacteria</taxon>
        <taxon>Pseudomonadati</taxon>
        <taxon>Bacteroidota</taxon>
        <taxon>Cytophagia</taxon>
        <taxon>Cytophagales</taxon>
        <taxon>Catalimonadaceae</taxon>
        <taxon>Catalinimonas</taxon>
    </lineage>
</organism>
<dbReference type="Proteomes" id="UP000198510">
    <property type="component" value="Unassembled WGS sequence"/>
</dbReference>
<dbReference type="EMBL" id="FNFO01000006">
    <property type="protein sequence ID" value="SDL45136.1"/>
    <property type="molecule type" value="Genomic_DNA"/>
</dbReference>
<dbReference type="STRING" id="1075417.SAMN05421823_10661"/>
<gene>
    <name evidence="1" type="ORF">SAMN05421823_10661</name>
</gene>
<keyword evidence="2" id="KW-1185">Reference proteome</keyword>
<accession>A0A1G9K6H8</accession>